<dbReference type="OrthoDB" id="544175at2759"/>
<protein>
    <recommendedName>
        <fullName evidence="2">DUF1664 domain-containing protein</fullName>
    </recommendedName>
</protein>
<feature type="compositionally biased region" description="Polar residues" evidence="1">
    <location>
        <begin position="280"/>
        <end position="290"/>
    </location>
</feature>
<evidence type="ECO:0000256" key="1">
    <source>
        <dbReference type="SAM" id="MobiDB-lite"/>
    </source>
</evidence>
<keyword evidence="4" id="KW-1185">Reference proteome</keyword>
<dbReference type="EMBL" id="JAAWWB010000020">
    <property type="protein sequence ID" value="KAG6757513.1"/>
    <property type="molecule type" value="Genomic_DNA"/>
</dbReference>
<gene>
    <name evidence="3" type="ORF">POTOM_037825</name>
</gene>
<dbReference type="InterPro" id="IPR012458">
    <property type="entry name" value="DUF1664"/>
</dbReference>
<dbReference type="AlphaFoldDB" id="A0A8X7YR88"/>
<organism evidence="3 4">
    <name type="scientific">Populus tomentosa</name>
    <name type="common">Chinese white poplar</name>
    <dbReference type="NCBI Taxonomy" id="118781"/>
    <lineage>
        <taxon>Eukaryota</taxon>
        <taxon>Viridiplantae</taxon>
        <taxon>Streptophyta</taxon>
        <taxon>Embryophyta</taxon>
        <taxon>Tracheophyta</taxon>
        <taxon>Spermatophyta</taxon>
        <taxon>Magnoliopsida</taxon>
        <taxon>eudicotyledons</taxon>
        <taxon>Gunneridae</taxon>
        <taxon>Pentapetalae</taxon>
        <taxon>rosids</taxon>
        <taxon>fabids</taxon>
        <taxon>Malpighiales</taxon>
        <taxon>Salicaceae</taxon>
        <taxon>Saliceae</taxon>
        <taxon>Populus</taxon>
    </lineage>
</organism>
<proteinExistence type="predicted"/>
<comment type="caution">
    <text evidence="3">The sequence shown here is derived from an EMBL/GenBank/DDBJ whole genome shotgun (WGS) entry which is preliminary data.</text>
</comment>
<sequence length="421" mass="46186">MAMQAGIGVSRILILAGAGYTGTIMLKNGKLSELLAELQSLVKGMEKSGEKSDGDSDYSDAIAQQVRRLAMEVRQLASARQITVLSGNSGQMGNLTGLVVPAATLGALGYGYMWWKGLKFSDLMYVTKRSMASAVSNLTKHLEQVSEALSTAKTHLTQRIQHLDDKMESQKEISKAIQNDVNAASENLTLIGSELWQLQCLVSGLDGKIGSLEEKQDIANMGVMYLCNFVGGKKAKMPKALEDQLKPSGRTRASLTFSEVPSLTGLKELADDLSQTFSKPATDATLQDGTDNLEDQLRTPRNDQPRALLRHCLTNIVFFCGLQSPIWSPSLLEFQVLDHSVLDLVSFCIWSAKRNELNGKALEFDDVEIELLLVIDKLSLNQICVLGSQVIDQYTTFHNLVAHPVSLFRFLLAEETLESEI</sequence>
<dbReference type="PANTHER" id="PTHR46667">
    <property type="entry name" value="OS05G0182700 PROTEIN"/>
    <property type="match status" value="1"/>
</dbReference>
<dbReference type="Pfam" id="PF07889">
    <property type="entry name" value="DUF1664"/>
    <property type="match status" value="1"/>
</dbReference>
<feature type="domain" description="DUF1664" evidence="2">
    <location>
        <begin position="93"/>
        <end position="216"/>
    </location>
</feature>
<reference evidence="3" key="1">
    <citation type="journal article" date="2020" name="bioRxiv">
        <title>Hybrid origin of Populus tomentosa Carr. identified through genome sequencing and phylogenomic analysis.</title>
        <authorList>
            <person name="An X."/>
            <person name="Gao K."/>
            <person name="Chen Z."/>
            <person name="Li J."/>
            <person name="Yang X."/>
            <person name="Yang X."/>
            <person name="Zhou J."/>
            <person name="Guo T."/>
            <person name="Zhao T."/>
            <person name="Huang S."/>
            <person name="Miao D."/>
            <person name="Khan W.U."/>
            <person name="Rao P."/>
            <person name="Ye M."/>
            <person name="Lei B."/>
            <person name="Liao W."/>
            <person name="Wang J."/>
            <person name="Ji L."/>
            <person name="Li Y."/>
            <person name="Guo B."/>
            <person name="Mustafa N.S."/>
            <person name="Li S."/>
            <person name="Yun Q."/>
            <person name="Keller S.R."/>
            <person name="Mao J."/>
            <person name="Zhang R."/>
            <person name="Strauss S.H."/>
        </authorList>
    </citation>
    <scope>NUCLEOTIDE SEQUENCE</scope>
    <source>
        <strain evidence="3">GM15</strain>
        <tissue evidence="3">Leaf</tissue>
    </source>
</reference>
<dbReference type="PANTHER" id="PTHR46667:SF6">
    <property type="entry name" value="OS01G0185100 PROTEIN"/>
    <property type="match status" value="1"/>
</dbReference>
<accession>A0A8X7YR88</accession>
<evidence type="ECO:0000313" key="4">
    <source>
        <dbReference type="Proteomes" id="UP000886885"/>
    </source>
</evidence>
<evidence type="ECO:0000313" key="3">
    <source>
        <dbReference type="EMBL" id="KAG6757513.1"/>
    </source>
</evidence>
<name>A0A8X7YR88_POPTO</name>
<feature type="region of interest" description="Disordered" evidence="1">
    <location>
        <begin position="280"/>
        <end position="299"/>
    </location>
</feature>
<dbReference type="Proteomes" id="UP000886885">
    <property type="component" value="Chromosome 10D"/>
</dbReference>
<evidence type="ECO:0000259" key="2">
    <source>
        <dbReference type="Pfam" id="PF07889"/>
    </source>
</evidence>